<comment type="similarity">
    <text evidence="1 2">Belongs to the anti-sigma-factor antagonist family.</text>
</comment>
<dbReference type="EMBL" id="JAMQOL010000084">
    <property type="protein sequence ID" value="MCM4084810.1"/>
    <property type="molecule type" value="Genomic_DNA"/>
</dbReference>
<organism evidence="4 5">
    <name type="scientific">Paractinoplanes hotanensis</name>
    <dbReference type="NCBI Taxonomy" id="2906497"/>
    <lineage>
        <taxon>Bacteria</taxon>
        <taxon>Bacillati</taxon>
        <taxon>Actinomycetota</taxon>
        <taxon>Actinomycetes</taxon>
        <taxon>Micromonosporales</taxon>
        <taxon>Micromonosporaceae</taxon>
        <taxon>Paractinoplanes</taxon>
    </lineage>
</organism>
<comment type="caution">
    <text evidence="4">The sequence shown here is derived from an EMBL/GenBank/DDBJ whole genome shotgun (WGS) entry which is preliminary data.</text>
</comment>
<dbReference type="CDD" id="cd07043">
    <property type="entry name" value="STAS_anti-anti-sigma_factors"/>
    <property type="match status" value="1"/>
</dbReference>
<evidence type="ECO:0000313" key="4">
    <source>
        <dbReference type="EMBL" id="MCM4084810.1"/>
    </source>
</evidence>
<name>A0ABT0YGD0_9ACTN</name>
<dbReference type="RefSeq" id="WP_251804548.1">
    <property type="nucleotide sequence ID" value="NZ_JAMQOL010000084.1"/>
</dbReference>
<dbReference type="Gene3D" id="3.30.750.24">
    <property type="entry name" value="STAS domain"/>
    <property type="match status" value="1"/>
</dbReference>
<evidence type="ECO:0000259" key="3">
    <source>
        <dbReference type="PROSITE" id="PS50801"/>
    </source>
</evidence>
<evidence type="ECO:0000256" key="1">
    <source>
        <dbReference type="ARBA" id="ARBA00009013"/>
    </source>
</evidence>
<feature type="domain" description="STAS" evidence="3">
    <location>
        <begin position="18"/>
        <end position="115"/>
    </location>
</feature>
<evidence type="ECO:0000256" key="2">
    <source>
        <dbReference type="RuleBase" id="RU003749"/>
    </source>
</evidence>
<dbReference type="Pfam" id="PF01740">
    <property type="entry name" value="STAS"/>
    <property type="match status" value="1"/>
</dbReference>
<reference evidence="4 5" key="1">
    <citation type="submission" date="2022-06" db="EMBL/GenBank/DDBJ databases">
        <title>Actinoplanes abujensis sp. nov., isolated from Nigerian arid soil.</title>
        <authorList>
            <person name="Ding P."/>
        </authorList>
    </citation>
    <scope>NUCLEOTIDE SEQUENCE [LARGE SCALE GENOMIC DNA]</scope>
    <source>
        <strain evidence="5">TRM88002</strain>
    </source>
</reference>
<dbReference type="InterPro" id="IPR002645">
    <property type="entry name" value="STAS_dom"/>
</dbReference>
<protein>
    <recommendedName>
        <fullName evidence="2">Anti-sigma factor antagonist</fullName>
    </recommendedName>
</protein>
<evidence type="ECO:0000313" key="5">
    <source>
        <dbReference type="Proteomes" id="UP001523216"/>
    </source>
</evidence>
<dbReference type="SUPFAM" id="SSF52091">
    <property type="entry name" value="SpoIIaa-like"/>
    <property type="match status" value="1"/>
</dbReference>
<dbReference type="PANTHER" id="PTHR33495">
    <property type="entry name" value="ANTI-SIGMA FACTOR ANTAGONIST TM_1081-RELATED-RELATED"/>
    <property type="match status" value="1"/>
</dbReference>
<dbReference type="PROSITE" id="PS50801">
    <property type="entry name" value="STAS"/>
    <property type="match status" value="1"/>
</dbReference>
<dbReference type="NCBIfam" id="TIGR00377">
    <property type="entry name" value="ant_ant_sig"/>
    <property type="match status" value="1"/>
</dbReference>
<accession>A0ABT0YGD0</accession>
<gene>
    <name evidence="4" type="ORF">LXN57_45515</name>
</gene>
<dbReference type="PANTHER" id="PTHR33495:SF2">
    <property type="entry name" value="ANTI-SIGMA FACTOR ANTAGONIST TM_1081-RELATED"/>
    <property type="match status" value="1"/>
</dbReference>
<dbReference type="Proteomes" id="UP001523216">
    <property type="component" value="Unassembled WGS sequence"/>
</dbReference>
<keyword evidence="5" id="KW-1185">Reference proteome</keyword>
<proteinExistence type="inferred from homology"/>
<sequence length="117" mass="12501">MTEQLTVTVGKADGRDTVLTVSGELDRDVTHVLEEAGEAALASGVERLVLDLRGLTFCDSSGLRILVQLHRLAEDRGVSLRLAELHPSVSTVVEVVNLDRMLALYPTVAAALLRPAG</sequence>
<dbReference type="InterPro" id="IPR036513">
    <property type="entry name" value="STAS_dom_sf"/>
</dbReference>
<dbReference type="InterPro" id="IPR003658">
    <property type="entry name" value="Anti-sigma_ant"/>
</dbReference>